<dbReference type="Proteomes" id="UP001432027">
    <property type="component" value="Unassembled WGS sequence"/>
</dbReference>
<name>A0AAV5TDU2_9BILA</name>
<dbReference type="PANTHER" id="PTHR45907">
    <property type="entry name" value="SERPENTINE RECEPTOR, CLASS J"/>
    <property type="match status" value="1"/>
</dbReference>
<accession>A0AAV5TDU2</accession>
<dbReference type="Pfam" id="PF10326">
    <property type="entry name" value="7TM_GPCR_Str"/>
    <property type="match status" value="1"/>
</dbReference>
<evidence type="ECO:0000313" key="3">
    <source>
        <dbReference type="Proteomes" id="UP001432027"/>
    </source>
</evidence>
<evidence type="ECO:0000256" key="1">
    <source>
        <dbReference type="SAM" id="Phobius"/>
    </source>
</evidence>
<feature type="transmembrane region" description="Helical" evidence="1">
    <location>
        <begin position="202"/>
        <end position="228"/>
    </location>
</feature>
<organism evidence="2 3">
    <name type="scientific">Pristionchus entomophagus</name>
    <dbReference type="NCBI Taxonomy" id="358040"/>
    <lineage>
        <taxon>Eukaryota</taxon>
        <taxon>Metazoa</taxon>
        <taxon>Ecdysozoa</taxon>
        <taxon>Nematoda</taxon>
        <taxon>Chromadorea</taxon>
        <taxon>Rhabditida</taxon>
        <taxon>Rhabditina</taxon>
        <taxon>Diplogasteromorpha</taxon>
        <taxon>Diplogasteroidea</taxon>
        <taxon>Neodiplogasteridae</taxon>
        <taxon>Pristionchus</taxon>
    </lineage>
</organism>
<comment type="caution">
    <text evidence="2">The sequence shown here is derived from an EMBL/GenBank/DDBJ whole genome shotgun (WGS) entry which is preliminary data.</text>
</comment>
<dbReference type="InterPro" id="IPR019428">
    <property type="entry name" value="7TM_GPCR_serpentine_rcpt_Str"/>
</dbReference>
<feature type="transmembrane region" description="Helical" evidence="1">
    <location>
        <begin position="136"/>
        <end position="159"/>
    </location>
</feature>
<proteinExistence type="predicted"/>
<gene>
    <name evidence="2" type="ORF">PENTCL1PPCAC_15583</name>
</gene>
<evidence type="ECO:0008006" key="4">
    <source>
        <dbReference type="Google" id="ProtNLM"/>
    </source>
</evidence>
<reference evidence="2" key="1">
    <citation type="submission" date="2023-10" db="EMBL/GenBank/DDBJ databases">
        <title>Genome assembly of Pristionchus species.</title>
        <authorList>
            <person name="Yoshida K."/>
            <person name="Sommer R.J."/>
        </authorList>
    </citation>
    <scope>NUCLEOTIDE SEQUENCE</scope>
    <source>
        <strain evidence="2">RS0144</strain>
    </source>
</reference>
<keyword evidence="3" id="KW-1185">Reference proteome</keyword>
<feature type="transmembrane region" description="Helical" evidence="1">
    <location>
        <begin position="92"/>
        <end position="115"/>
    </location>
</feature>
<dbReference type="SUPFAM" id="SSF81321">
    <property type="entry name" value="Family A G protein-coupled receptor-like"/>
    <property type="match status" value="1"/>
</dbReference>
<evidence type="ECO:0000313" key="2">
    <source>
        <dbReference type="EMBL" id="GMS93408.1"/>
    </source>
</evidence>
<keyword evidence="1" id="KW-0812">Transmembrane</keyword>
<dbReference type="InterPro" id="IPR019423">
    <property type="entry name" value="7TM_GPCR_serpentine_rcpt_Srj"/>
</dbReference>
<protein>
    <recommendedName>
        <fullName evidence="4">G protein-coupled receptor</fullName>
    </recommendedName>
</protein>
<dbReference type="EMBL" id="BTSX01000004">
    <property type="protein sequence ID" value="GMS93408.1"/>
    <property type="molecule type" value="Genomic_DNA"/>
</dbReference>
<feature type="non-terminal residue" evidence="2">
    <location>
        <position position="1"/>
    </location>
</feature>
<sequence>TYVFSRMRTLLEIFEVTSTITFVCGFLLNLLLLCLIRRFSSRELGTYKYLLETFAAYDTFLVAVHHVTNPVHFKVIPAHTGFAIVADREYGILVPLLCFYSSCYAVPFALLNIHLLYRYWTIKSPDRIALFSQGKFIALLITSAILLQINWSISCYYLGKPEDDEDIRYYQSLFREEYEKDINEGLMILNYWRDGTLGIRPLFFLIIADTVEIVTVALAATQATLTYLQIRKAQHISETARAFQLQILLVLSAQV</sequence>
<dbReference type="PANTHER" id="PTHR45907:SF16">
    <property type="entry name" value="SERPENTINE RECEPTOR, CLASS J"/>
    <property type="match status" value="1"/>
</dbReference>
<feature type="transmembrane region" description="Helical" evidence="1">
    <location>
        <begin position="20"/>
        <end position="37"/>
    </location>
</feature>
<dbReference type="AlphaFoldDB" id="A0AAV5TDU2"/>
<feature type="non-terminal residue" evidence="2">
    <location>
        <position position="255"/>
    </location>
</feature>
<keyword evidence="1" id="KW-0472">Membrane</keyword>
<keyword evidence="1" id="KW-1133">Transmembrane helix</keyword>